<accession>A0A0D7BP90</accession>
<feature type="compositionally biased region" description="Polar residues" evidence="1">
    <location>
        <begin position="800"/>
        <end position="810"/>
    </location>
</feature>
<reference evidence="2 3" key="1">
    <citation type="journal article" date="2015" name="Fungal Genet. Biol.">
        <title>Evolution of novel wood decay mechanisms in Agaricales revealed by the genome sequences of Fistulina hepatica and Cylindrobasidium torrendii.</title>
        <authorList>
            <person name="Floudas D."/>
            <person name="Held B.W."/>
            <person name="Riley R."/>
            <person name="Nagy L.G."/>
            <person name="Koehler G."/>
            <person name="Ransdell A.S."/>
            <person name="Younus H."/>
            <person name="Chow J."/>
            <person name="Chiniquy J."/>
            <person name="Lipzen A."/>
            <person name="Tritt A."/>
            <person name="Sun H."/>
            <person name="Haridas S."/>
            <person name="LaButti K."/>
            <person name="Ohm R.A."/>
            <person name="Kues U."/>
            <person name="Blanchette R.A."/>
            <person name="Grigoriev I.V."/>
            <person name="Minto R.E."/>
            <person name="Hibbett D.S."/>
        </authorList>
    </citation>
    <scope>NUCLEOTIDE SEQUENCE [LARGE SCALE GENOMIC DNA]</scope>
    <source>
        <strain evidence="2 3">FP15055 ss-10</strain>
    </source>
</reference>
<sequence>MVFTMNGPASSSAQSMPKERTPSLRSTASNSSIASGASLTRRPRTRTRSRPPTGGSDTGRTSDERMLEPAPRNPNPNPARSPPSAFIVPAGMATTNVRDSFMSLQSAASSSLYPSTSTVSGTESPPSPRSMVFPDEYDVPVVDDYDGDDVSYRLRLLVNNSYFLPPAHAKPELPPAPAAPARKSSAPTLFELFRGKSRSKPTTPTSATPSAPLPGPILRTTSDQSTLGMRAPPAASQPRPSIPAAPQDRAGRVMIVHERMTDLAGAAKQAELDMKTRAVQRFPDPFDDVIDPTDAVDVPLPSARYPFAVQTSAAHGLGVQDSVGAALLADRLPPAHTDPDADWRKEILRVAVNHSMDNLNLRSDSSPASNKPSGAGRRNFGSLNSTASDSGLDSSRMFPPPLTRNRGMSSPAPRHTALDSSTTTPVTTPPRRVINPLYSLSQTDLIEGVPAPSHPAVRKSVSTPGFGQSPSAVPPVPSLPPSVRTVSSSNAASQTPVASEPTESIYSDAHDEFSRSSSRLSYFTQDSPTASTFHDAPHHFGSSLGQQQNQRSGASRRSSFDKPDTRREGQRSPPPPRPSTSISIIPLSPPPRSPLRQMSHKFLQPADPNTSDDEPGPISLNIPEPGPVDPSFPSPPLPGLRLQSPKKDADVRPALSTSPMSFFDSIQSQPNAMDDLDESDEDEDEEEVQRRLARLERERRKSESRYRAPSPLPRPGRSSADAGPREKPSLMRLRNHSTPHVSRSPSMRSTSSQSSLPFGVTDPKQPIGYAPQRSFFADKSGVAESAFDFYRYAQEHPMPDTTTLASGSDRTGSKRRPATADDANTRLRQKASVKRLDGLMIQHMEAEKERLKRIASNISGGSPRRAPP</sequence>
<evidence type="ECO:0000313" key="3">
    <source>
        <dbReference type="Proteomes" id="UP000054007"/>
    </source>
</evidence>
<feature type="compositionally biased region" description="Polar residues" evidence="1">
    <location>
        <begin position="515"/>
        <end position="532"/>
    </location>
</feature>
<feature type="compositionally biased region" description="Polar residues" evidence="1">
    <location>
        <begin position="655"/>
        <end position="671"/>
    </location>
</feature>
<proteinExistence type="predicted"/>
<evidence type="ECO:0000256" key="1">
    <source>
        <dbReference type="SAM" id="MobiDB-lite"/>
    </source>
</evidence>
<feature type="compositionally biased region" description="Polar residues" evidence="1">
    <location>
        <begin position="23"/>
        <end position="38"/>
    </location>
</feature>
<keyword evidence="3" id="KW-1185">Reference proteome</keyword>
<evidence type="ECO:0000313" key="2">
    <source>
        <dbReference type="EMBL" id="KIY72363.1"/>
    </source>
</evidence>
<name>A0A0D7BP90_9AGAR</name>
<feature type="compositionally biased region" description="Polar residues" evidence="1">
    <location>
        <begin position="381"/>
        <end position="393"/>
    </location>
</feature>
<feature type="region of interest" description="Disordered" evidence="1">
    <location>
        <begin position="359"/>
        <end position="433"/>
    </location>
</feature>
<feature type="compositionally biased region" description="Basic and acidic residues" evidence="1">
    <location>
        <begin position="688"/>
        <end position="706"/>
    </location>
</feature>
<feature type="compositionally biased region" description="Polar residues" evidence="1">
    <location>
        <begin position="543"/>
        <end position="557"/>
    </location>
</feature>
<feature type="region of interest" description="Disordered" evidence="1">
    <location>
        <begin position="106"/>
        <end position="135"/>
    </location>
</feature>
<feature type="compositionally biased region" description="Polar residues" evidence="1">
    <location>
        <begin position="490"/>
        <end position="505"/>
    </location>
</feature>
<feature type="compositionally biased region" description="Low complexity" evidence="1">
    <location>
        <begin position="742"/>
        <end position="755"/>
    </location>
</feature>
<dbReference type="AlphaFoldDB" id="A0A0D7BP90"/>
<feature type="compositionally biased region" description="Polar residues" evidence="1">
    <location>
        <begin position="359"/>
        <end position="372"/>
    </location>
</feature>
<dbReference type="Proteomes" id="UP000054007">
    <property type="component" value="Unassembled WGS sequence"/>
</dbReference>
<feature type="compositionally biased region" description="Basic and acidic residues" evidence="1">
    <location>
        <begin position="558"/>
        <end position="570"/>
    </location>
</feature>
<feature type="compositionally biased region" description="Pro residues" evidence="1">
    <location>
        <begin position="71"/>
        <end position="81"/>
    </location>
</feature>
<gene>
    <name evidence="2" type="ORF">CYLTODRAFT_486391</name>
</gene>
<feature type="region of interest" description="Disordered" evidence="1">
    <location>
        <begin position="167"/>
        <end position="247"/>
    </location>
</feature>
<feature type="compositionally biased region" description="Pro residues" evidence="1">
    <location>
        <begin position="624"/>
        <end position="638"/>
    </location>
</feature>
<feature type="compositionally biased region" description="Low complexity" evidence="1">
    <location>
        <begin position="422"/>
        <end position="433"/>
    </location>
</feature>
<feature type="compositionally biased region" description="Low complexity" evidence="1">
    <location>
        <begin position="106"/>
        <end position="120"/>
    </location>
</feature>
<feature type="compositionally biased region" description="Low complexity" evidence="1">
    <location>
        <begin position="230"/>
        <end position="247"/>
    </location>
</feature>
<feature type="compositionally biased region" description="Acidic residues" evidence="1">
    <location>
        <begin position="674"/>
        <end position="687"/>
    </location>
</feature>
<organism evidence="2 3">
    <name type="scientific">Cylindrobasidium torrendii FP15055 ss-10</name>
    <dbReference type="NCBI Taxonomy" id="1314674"/>
    <lineage>
        <taxon>Eukaryota</taxon>
        <taxon>Fungi</taxon>
        <taxon>Dikarya</taxon>
        <taxon>Basidiomycota</taxon>
        <taxon>Agaricomycotina</taxon>
        <taxon>Agaricomycetes</taxon>
        <taxon>Agaricomycetidae</taxon>
        <taxon>Agaricales</taxon>
        <taxon>Marasmiineae</taxon>
        <taxon>Physalacriaceae</taxon>
        <taxon>Cylindrobasidium</taxon>
    </lineage>
</organism>
<dbReference type="STRING" id="1314674.A0A0D7BP90"/>
<feature type="compositionally biased region" description="Low complexity" evidence="1">
    <location>
        <begin position="200"/>
        <end position="210"/>
    </location>
</feature>
<feature type="region of interest" description="Disordered" evidence="1">
    <location>
        <begin position="449"/>
        <end position="771"/>
    </location>
</feature>
<protein>
    <submittedName>
        <fullName evidence="2">Uncharacterized protein</fullName>
    </submittedName>
</protein>
<feature type="region of interest" description="Disordered" evidence="1">
    <location>
        <begin position="798"/>
        <end position="830"/>
    </location>
</feature>
<feature type="region of interest" description="Disordered" evidence="1">
    <location>
        <begin position="1"/>
        <end position="91"/>
    </location>
</feature>
<dbReference type="OrthoDB" id="3261862at2759"/>
<dbReference type="EMBL" id="KN880444">
    <property type="protein sequence ID" value="KIY72363.1"/>
    <property type="molecule type" value="Genomic_DNA"/>
</dbReference>